<dbReference type="AlphaFoldDB" id="D6TVZ6"/>
<name>D6TVZ6_KTERA</name>
<dbReference type="RefSeq" id="WP_007915856.1">
    <property type="nucleotide sequence ID" value="NZ_ADVG01000003.1"/>
</dbReference>
<dbReference type="EMBL" id="ADVG01000003">
    <property type="protein sequence ID" value="EFH84379.1"/>
    <property type="molecule type" value="Genomic_DNA"/>
</dbReference>
<dbReference type="OrthoDB" id="2614981at2"/>
<evidence type="ECO:0000313" key="2">
    <source>
        <dbReference type="Proteomes" id="UP000004508"/>
    </source>
</evidence>
<sequence length="146" mass="16754">MWAEIQSMQTTYRQIVQGERPWNALGDFLNYWYCYAVERRSELVQEAIEQPAGTDPEHYQWAAFCAAAVEFLCLQANITVPDWVHAPAYNLSDPWFTGLGARKPHVQARLKQEAPEPFARRNVYCSPRVFANKFEVAAQVASRQTA</sequence>
<reference evidence="1 2" key="1">
    <citation type="journal article" date="2011" name="Stand. Genomic Sci.">
        <title>Non-contiguous finished genome sequence and contextual data of the filamentous soil bacterium Ktedonobacter racemifer type strain (SOSP1-21).</title>
        <authorList>
            <person name="Chang Y.J."/>
            <person name="Land M."/>
            <person name="Hauser L."/>
            <person name="Chertkov O."/>
            <person name="Del Rio T.G."/>
            <person name="Nolan M."/>
            <person name="Copeland A."/>
            <person name="Tice H."/>
            <person name="Cheng J.F."/>
            <person name="Lucas S."/>
            <person name="Han C."/>
            <person name="Goodwin L."/>
            <person name="Pitluck S."/>
            <person name="Ivanova N."/>
            <person name="Ovchinikova G."/>
            <person name="Pati A."/>
            <person name="Chen A."/>
            <person name="Palaniappan K."/>
            <person name="Mavromatis K."/>
            <person name="Liolios K."/>
            <person name="Brettin T."/>
            <person name="Fiebig A."/>
            <person name="Rohde M."/>
            <person name="Abt B."/>
            <person name="Goker M."/>
            <person name="Detter J.C."/>
            <person name="Woyke T."/>
            <person name="Bristow J."/>
            <person name="Eisen J.A."/>
            <person name="Markowitz V."/>
            <person name="Hugenholtz P."/>
            <person name="Kyrpides N.C."/>
            <person name="Klenk H.P."/>
            <person name="Lapidus A."/>
        </authorList>
    </citation>
    <scope>NUCLEOTIDE SEQUENCE [LARGE SCALE GENOMIC DNA]</scope>
    <source>
        <strain evidence="2">DSM 44963</strain>
    </source>
</reference>
<comment type="caution">
    <text evidence="1">The sequence shown here is derived from an EMBL/GenBank/DDBJ whole genome shotgun (WGS) entry which is preliminary data.</text>
</comment>
<proteinExistence type="predicted"/>
<dbReference type="eggNOG" id="ENOG50339ST">
    <property type="taxonomic scope" value="Bacteria"/>
</dbReference>
<gene>
    <name evidence="1" type="ORF">Krac_5410</name>
</gene>
<dbReference type="InParanoid" id="D6TVZ6"/>
<evidence type="ECO:0000313" key="1">
    <source>
        <dbReference type="EMBL" id="EFH84379.1"/>
    </source>
</evidence>
<organism evidence="1 2">
    <name type="scientific">Ktedonobacter racemifer DSM 44963</name>
    <dbReference type="NCBI Taxonomy" id="485913"/>
    <lineage>
        <taxon>Bacteria</taxon>
        <taxon>Bacillati</taxon>
        <taxon>Chloroflexota</taxon>
        <taxon>Ktedonobacteria</taxon>
        <taxon>Ktedonobacterales</taxon>
        <taxon>Ktedonobacteraceae</taxon>
        <taxon>Ktedonobacter</taxon>
    </lineage>
</organism>
<keyword evidence="2" id="KW-1185">Reference proteome</keyword>
<accession>D6TVZ6</accession>
<dbReference type="Proteomes" id="UP000004508">
    <property type="component" value="Unassembled WGS sequence"/>
</dbReference>
<protein>
    <submittedName>
        <fullName evidence="1">Uncharacterized protein</fullName>
    </submittedName>
</protein>